<reference evidence="3" key="1">
    <citation type="journal article" date="2008" name="Nat. Genet.">
        <title>The Pristionchus pacificus genome provides a unique perspective on nematode lifestyle and parasitism.</title>
        <authorList>
            <person name="Dieterich C."/>
            <person name="Clifton S.W."/>
            <person name="Schuster L.N."/>
            <person name="Chinwalla A."/>
            <person name="Delehaunty K."/>
            <person name="Dinkelacker I."/>
            <person name="Fulton L."/>
            <person name="Fulton R."/>
            <person name="Godfrey J."/>
            <person name="Minx P."/>
            <person name="Mitreva M."/>
            <person name="Roeseler W."/>
            <person name="Tian H."/>
            <person name="Witte H."/>
            <person name="Yang S.P."/>
            <person name="Wilson R.K."/>
            <person name="Sommer R.J."/>
        </authorList>
    </citation>
    <scope>NUCLEOTIDE SEQUENCE [LARGE SCALE GENOMIC DNA]</scope>
    <source>
        <strain evidence="3">PS312</strain>
    </source>
</reference>
<evidence type="ECO:0000313" key="2">
    <source>
        <dbReference type="EnsemblMetazoa" id="PPA01361.1"/>
    </source>
</evidence>
<evidence type="ECO:0000313" key="3">
    <source>
        <dbReference type="Proteomes" id="UP000005239"/>
    </source>
</evidence>
<dbReference type="Pfam" id="PF13865">
    <property type="entry name" value="FoP_duplication"/>
    <property type="match status" value="1"/>
</dbReference>
<feature type="compositionally biased region" description="Basic and acidic residues" evidence="1">
    <location>
        <begin position="199"/>
        <end position="213"/>
    </location>
</feature>
<dbReference type="AlphaFoldDB" id="A0A2A6BSB9"/>
<accession>A0A2A6BSB9</accession>
<evidence type="ECO:0000256" key="1">
    <source>
        <dbReference type="SAM" id="MobiDB-lite"/>
    </source>
</evidence>
<dbReference type="Proteomes" id="UP000005239">
    <property type="component" value="Unassembled WGS sequence"/>
</dbReference>
<name>A0A2A6BSB9_PRIPA</name>
<organism evidence="2 3">
    <name type="scientific">Pristionchus pacificus</name>
    <name type="common">Parasitic nematode worm</name>
    <dbReference type="NCBI Taxonomy" id="54126"/>
    <lineage>
        <taxon>Eukaryota</taxon>
        <taxon>Metazoa</taxon>
        <taxon>Ecdysozoa</taxon>
        <taxon>Nematoda</taxon>
        <taxon>Chromadorea</taxon>
        <taxon>Rhabditida</taxon>
        <taxon>Rhabditina</taxon>
        <taxon>Diplogasteromorpha</taxon>
        <taxon>Diplogasteroidea</taxon>
        <taxon>Neodiplogasteridae</taxon>
        <taxon>Pristionchus</taxon>
    </lineage>
</organism>
<protein>
    <submittedName>
        <fullName evidence="2">FoP_duplication domain-containing protein</fullName>
    </submittedName>
</protein>
<dbReference type="InterPro" id="IPR025715">
    <property type="entry name" value="FoP_C"/>
</dbReference>
<feature type="region of interest" description="Disordered" evidence="1">
    <location>
        <begin position="174"/>
        <end position="231"/>
    </location>
</feature>
<accession>A0A8R1Y8H7</accession>
<dbReference type="OrthoDB" id="5862502at2759"/>
<proteinExistence type="predicted"/>
<gene>
    <name evidence="2" type="primary">WBGene00090915</name>
</gene>
<reference evidence="2" key="2">
    <citation type="submission" date="2022-06" db="UniProtKB">
        <authorList>
            <consortium name="EnsemblMetazoa"/>
        </authorList>
    </citation>
    <scope>IDENTIFICATION</scope>
    <source>
        <strain evidence="2">PS312</strain>
    </source>
</reference>
<dbReference type="SMART" id="SM01218">
    <property type="entry name" value="FoP_duplication"/>
    <property type="match status" value="1"/>
</dbReference>
<dbReference type="EnsemblMetazoa" id="PPA01361.1">
    <property type="protein sequence ID" value="PPA01361.1"/>
    <property type="gene ID" value="WBGene00090915"/>
</dbReference>
<keyword evidence="3" id="KW-1185">Reference proteome</keyword>
<sequence>MTLDVQVPTKIVIMGTSSMSLNDRFSKIKKVVVPAAKQVVRPSRKSLLAAQRQGRSTLALDEDDYEDGLMVDEEMIEEEVYDPTYTAVRRTRNPVIARPRVATIYRNHVPLQDRISFAPQPYRVAPYNNAFSTNRGRAGFRGSYGINRAQNGFRHNPNYGRLNAGFQPRYQNNKNGGFPPRYGRGGARGGFVKKQQPKKSQEELDRELDEYMTKSHPANSKHVPITMDGLE</sequence>